<comment type="caution">
    <text evidence="11">The sequence shown here is derived from an EMBL/GenBank/DDBJ whole genome shotgun (WGS) entry which is preliminary data.</text>
</comment>
<dbReference type="PROSITE" id="PS50113">
    <property type="entry name" value="PAC"/>
    <property type="match status" value="1"/>
</dbReference>
<keyword evidence="6" id="KW-0418">Kinase</keyword>
<dbReference type="Gene3D" id="3.30.565.10">
    <property type="entry name" value="Histidine kinase-like ATPase, C-terminal domain"/>
    <property type="match status" value="1"/>
</dbReference>
<evidence type="ECO:0000256" key="2">
    <source>
        <dbReference type="ARBA" id="ARBA00012438"/>
    </source>
</evidence>
<dbReference type="PANTHER" id="PTHR43065">
    <property type="entry name" value="SENSOR HISTIDINE KINASE"/>
    <property type="match status" value="1"/>
</dbReference>
<dbReference type="Proteomes" id="UP000319619">
    <property type="component" value="Unassembled WGS sequence"/>
</dbReference>
<accession>A0A532UP24</accession>
<keyword evidence="7" id="KW-0067">ATP-binding</keyword>
<keyword evidence="5" id="KW-0547">Nucleotide-binding</keyword>
<keyword evidence="8" id="KW-0902">Two-component regulatory system</keyword>
<name>A0A532UP24_UNCL8</name>
<feature type="domain" description="Histidine kinase" evidence="9">
    <location>
        <begin position="263"/>
        <end position="477"/>
    </location>
</feature>
<evidence type="ECO:0000259" key="9">
    <source>
        <dbReference type="PROSITE" id="PS50109"/>
    </source>
</evidence>
<reference evidence="11 12" key="1">
    <citation type="submission" date="2017-06" db="EMBL/GenBank/DDBJ databases">
        <title>Novel microbial phyla capable of carbon fixation and sulfur reduction in deep-sea sediments.</title>
        <authorList>
            <person name="Huang J."/>
            <person name="Baker B."/>
            <person name="Wang Y."/>
        </authorList>
    </citation>
    <scope>NUCLEOTIDE SEQUENCE [LARGE SCALE GENOMIC DNA]</scope>
    <source>
        <strain evidence="11">B3_LCP</strain>
    </source>
</reference>
<dbReference type="Gene3D" id="1.10.287.130">
    <property type="match status" value="1"/>
</dbReference>
<dbReference type="InterPro" id="IPR036097">
    <property type="entry name" value="HisK_dim/P_sf"/>
</dbReference>
<dbReference type="InterPro" id="IPR004358">
    <property type="entry name" value="Sig_transdc_His_kin-like_C"/>
</dbReference>
<dbReference type="PANTHER" id="PTHR43065:SF10">
    <property type="entry name" value="PEROXIDE STRESS-ACTIVATED HISTIDINE KINASE MAK3"/>
    <property type="match status" value="1"/>
</dbReference>
<proteinExistence type="predicted"/>
<dbReference type="SUPFAM" id="SSF55785">
    <property type="entry name" value="PYP-like sensor domain (PAS domain)"/>
    <property type="match status" value="2"/>
</dbReference>
<protein>
    <recommendedName>
        <fullName evidence="2">histidine kinase</fullName>
        <ecNumber evidence="2">2.7.13.3</ecNumber>
    </recommendedName>
</protein>
<organism evidence="11 12">
    <name type="scientific">candidate division LCP-89 bacterium B3_LCP</name>
    <dbReference type="NCBI Taxonomy" id="2012998"/>
    <lineage>
        <taxon>Bacteria</taxon>
        <taxon>Pseudomonadati</taxon>
        <taxon>Bacteria division LCP-89</taxon>
    </lineage>
</organism>
<comment type="catalytic activity">
    <reaction evidence="1">
        <text>ATP + protein L-histidine = ADP + protein N-phospho-L-histidine.</text>
        <dbReference type="EC" id="2.7.13.3"/>
    </reaction>
</comment>
<evidence type="ECO:0000256" key="5">
    <source>
        <dbReference type="ARBA" id="ARBA00022741"/>
    </source>
</evidence>
<dbReference type="NCBIfam" id="TIGR00229">
    <property type="entry name" value="sensory_box"/>
    <property type="match status" value="1"/>
</dbReference>
<dbReference type="CDD" id="cd00130">
    <property type="entry name" value="PAS"/>
    <property type="match status" value="1"/>
</dbReference>
<dbReference type="PRINTS" id="PR00344">
    <property type="entry name" value="BCTRLSENSOR"/>
</dbReference>
<evidence type="ECO:0000256" key="1">
    <source>
        <dbReference type="ARBA" id="ARBA00000085"/>
    </source>
</evidence>
<dbReference type="InterPro" id="IPR005467">
    <property type="entry name" value="His_kinase_dom"/>
</dbReference>
<dbReference type="InterPro" id="IPR013656">
    <property type="entry name" value="PAS_4"/>
</dbReference>
<sequence>MKTAGKTNSPEALQSLLKGQLFDIVPFGVAVIDRNMNIVTANHNFEEYFGKREKQHCYEVCKGLQEQCPQCNAKYTFEDGKPRVSDERGVDFHGRTCHYVVHVAPLFNDNGDVEYVVEMTTDMTETRIRQREYNLLFERVPCFVTIINRDFEIVRANEKFRNTFGDARGKHCYVAYKNRETTCPDCPAALTFKDGEERVATQTGVSQDGKETHYVVTTAPLGRSPGEVAHVIEISADISQVKELEKEMLDAERLAAVGQTVAGLAHTIKNLLMGLEGGMYMMDSGLQQVDPERIAEGWDVLQRNFDKTVALVKDFLSFSKGRLPVLKETDTNALVTSIVELYRDAAKKQDVELIHKKNKQKLTALLDPDGIEACLTNLVSNAIDAAMTREEGGARVTIRNYESENAVIFEVTDNGCGMDWEVKQKVFTTFFTTKASKGTGLGLLTTRKIVQEHGGSIEVDSEVGAGSTFRIRLPRERLELIAEEANKANSN</sequence>
<evidence type="ECO:0000313" key="12">
    <source>
        <dbReference type="Proteomes" id="UP000319619"/>
    </source>
</evidence>
<dbReference type="SMART" id="SM00387">
    <property type="entry name" value="HATPase_c"/>
    <property type="match status" value="1"/>
</dbReference>
<dbReference type="InterPro" id="IPR003594">
    <property type="entry name" value="HATPase_dom"/>
</dbReference>
<dbReference type="AlphaFoldDB" id="A0A532UP24"/>
<keyword evidence="4" id="KW-0808">Transferase</keyword>
<dbReference type="GO" id="GO:0000155">
    <property type="term" value="F:phosphorelay sensor kinase activity"/>
    <property type="evidence" value="ECO:0007669"/>
    <property type="project" value="InterPro"/>
</dbReference>
<evidence type="ECO:0000256" key="7">
    <source>
        <dbReference type="ARBA" id="ARBA00022840"/>
    </source>
</evidence>
<feature type="domain" description="PAC" evidence="10">
    <location>
        <begin position="193"/>
        <end position="250"/>
    </location>
</feature>
<evidence type="ECO:0000256" key="4">
    <source>
        <dbReference type="ARBA" id="ARBA00022679"/>
    </source>
</evidence>
<evidence type="ECO:0000256" key="3">
    <source>
        <dbReference type="ARBA" id="ARBA00022553"/>
    </source>
</evidence>
<dbReference type="InterPro" id="IPR000014">
    <property type="entry name" value="PAS"/>
</dbReference>
<evidence type="ECO:0000256" key="8">
    <source>
        <dbReference type="ARBA" id="ARBA00023012"/>
    </source>
</evidence>
<dbReference type="SUPFAM" id="SSF47384">
    <property type="entry name" value="Homodimeric domain of signal transducing histidine kinase"/>
    <property type="match status" value="1"/>
</dbReference>
<evidence type="ECO:0000256" key="6">
    <source>
        <dbReference type="ARBA" id="ARBA00022777"/>
    </source>
</evidence>
<dbReference type="EC" id="2.7.13.3" evidence="2"/>
<evidence type="ECO:0000259" key="10">
    <source>
        <dbReference type="PROSITE" id="PS50113"/>
    </source>
</evidence>
<dbReference type="Pfam" id="PF08448">
    <property type="entry name" value="PAS_4"/>
    <property type="match status" value="2"/>
</dbReference>
<dbReference type="EMBL" id="NJBN01000016">
    <property type="protein sequence ID" value="TKJ36577.1"/>
    <property type="molecule type" value="Genomic_DNA"/>
</dbReference>
<dbReference type="PROSITE" id="PS50109">
    <property type="entry name" value="HIS_KIN"/>
    <property type="match status" value="1"/>
</dbReference>
<dbReference type="GO" id="GO:0005524">
    <property type="term" value="F:ATP binding"/>
    <property type="evidence" value="ECO:0007669"/>
    <property type="project" value="UniProtKB-KW"/>
</dbReference>
<dbReference type="InterPro" id="IPR036890">
    <property type="entry name" value="HATPase_C_sf"/>
</dbReference>
<dbReference type="InterPro" id="IPR035965">
    <property type="entry name" value="PAS-like_dom_sf"/>
</dbReference>
<dbReference type="InterPro" id="IPR000700">
    <property type="entry name" value="PAS-assoc_C"/>
</dbReference>
<evidence type="ECO:0000313" key="11">
    <source>
        <dbReference type="EMBL" id="TKJ36577.1"/>
    </source>
</evidence>
<dbReference type="Gene3D" id="3.30.450.20">
    <property type="entry name" value="PAS domain"/>
    <property type="match status" value="2"/>
</dbReference>
<dbReference type="SUPFAM" id="SSF55874">
    <property type="entry name" value="ATPase domain of HSP90 chaperone/DNA topoisomerase II/histidine kinase"/>
    <property type="match status" value="1"/>
</dbReference>
<keyword evidence="3" id="KW-0597">Phosphoprotein</keyword>
<gene>
    <name evidence="11" type="ORF">CEE37_14960</name>
</gene>
<dbReference type="Pfam" id="PF02518">
    <property type="entry name" value="HATPase_c"/>
    <property type="match status" value="1"/>
</dbReference>